<reference evidence="2" key="2">
    <citation type="journal article" date="2024" name="Nature">
        <title>Anoxygenic phototroph of the Chloroflexota uses a type I reaction centre.</title>
        <authorList>
            <person name="Tsuji J.M."/>
            <person name="Shaw N.A."/>
            <person name="Nagashima S."/>
            <person name="Venkiteswaran J.J."/>
            <person name="Schiff S.L."/>
            <person name="Watanabe T."/>
            <person name="Fukui M."/>
            <person name="Hanada S."/>
            <person name="Tank M."/>
            <person name="Neufeld J.D."/>
        </authorList>
    </citation>
    <scope>NUCLEOTIDE SEQUENCE</scope>
    <source>
        <strain evidence="2">L227-S17</strain>
    </source>
</reference>
<dbReference type="Proteomes" id="UP001431572">
    <property type="component" value="Chromosome 2"/>
</dbReference>
<reference evidence="1 3" key="1">
    <citation type="submission" date="2020-06" db="EMBL/GenBank/DDBJ databases">
        <title>Anoxygenic phototrophic Chloroflexota member uses a Type I reaction center.</title>
        <authorList>
            <person name="Tsuji J.M."/>
            <person name="Shaw N.A."/>
            <person name="Nagashima S."/>
            <person name="Venkiteswaran J."/>
            <person name="Schiff S.L."/>
            <person name="Hanada S."/>
            <person name="Tank M."/>
            <person name="Neufeld J.D."/>
        </authorList>
    </citation>
    <scope>NUCLEOTIDE SEQUENCE [LARGE SCALE GENOMIC DNA]</scope>
    <source>
        <strain evidence="1">L227-S17</strain>
    </source>
</reference>
<dbReference type="EMBL" id="JACATZ010000003">
    <property type="protein sequence ID" value="NWJ48763.1"/>
    <property type="molecule type" value="Genomic_DNA"/>
</dbReference>
<sequence length="91" mass="10090">MAGEGGSDWYTPFGDTLSGYRQYGRGSTRPVLTHEGRIQIPSTGTEMAQLFGDVPHIPLKSLLHTTRSGKLFTLLFTAYHTHVQHVQNFTA</sequence>
<dbReference type="EMBL" id="CP128400">
    <property type="protein sequence ID" value="WJW68698.1"/>
    <property type="molecule type" value="Genomic_DNA"/>
</dbReference>
<dbReference type="RefSeq" id="WP_341470603.1">
    <property type="nucleotide sequence ID" value="NZ_CP128400.1"/>
</dbReference>
<protein>
    <submittedName>
        <fullName evidence="1">Uncharacterized protein</fullName>
    </submittedName>
</protein>
<keyword evidence="4" id="KW-1185">Reference proteome</keyword>
<evidence type="ECO:0000313" key="4">
    <source>
        <dbReference type="Proteomes" id="UP001431572"/>
    </source>
</evidence>
<dbReference type="Proteomes" id="UP000521676">
    <property type="component" value="Unassembled WGS sequence"/>
</dbReference>
<accession>A0A8T7M9V1</accession>
<evidence type="ECO:0000313" key="1">
    <source>
        <dbReference type="EMBL" id="NWJ48763.1"/>
    </source>
</evidence>
<organism evidence="1 3">
    <name type="scientific">Candidatus Chlorohelix allophototropha</name>
    <dbReference type="NCBI Taxonomy" id="3003348"/>
    <lineage>
        <taxon>Bacteria</taxon>
        <taxon>Bacillati</taxon>
        <taxon>Chloroflexota</taxon>
        <taxon>Chloroflexia</taxon>
        <taxon>Candidatus Chloroheliales</taxon>
        <taxon>Candidatus Chloroheliaceae</taxon>
        <taxon>Candidatus Chlorohelix</taxon>
    </lineage>
</organism>
<evidence type="ECO:0000313" key="3">
    <source>
        <dbReference type="Proteomes" id="UP000521676"/>
    </source>
</evidence>
<dbReference type="AlphaFoldDB" id="A0A8T7M9V1"/>
<gene>
    <name evidence="1" type="ORF">HXX08_23130</name>
    <name evidence="2" type="ORF">OZ401_004314</name>
</gene>
<evidence type="ECO:0000313" key="2">
    <source>
        <dbReference type="EMBL" id="WJW68698.1"/>
    </source>
</evidence>
<proteinExistence type="predicted"/>
<name>A0A8T7M9V1_9CHLR</name>